<feature type="transmembrane region" description="Helical" evidence="1">
    <location>
        <begin position="158"/>
        <end position="177"/>
    </location>
</feature>
<reference evidence="3" key="1">
    <citation type="submission" date="2017-02" db="EMBL/GenBank/DDBJ databases">
        <title>Delineation of Paenibacillus larvae strains originating from foulbrood outbreaks.</title>
        <authorList>
            <person name="Beims H."/>
            <person name="Bunk B."/>
            <person name="Sproeer C."/>
            <person name="Mohr K.I."/>
            <person name="Pradella S."/>
            <person name="Guenther G."/>
            <person name="Rohde M."/>
            <person name="von der Ohe W."/>
            <person name="Steinert M."/>
        </authorList>
    </citation>
    <scope>NUCLEOTIDE SEQUENCE [LARGE SCALE GENOMIC DNA]</scope>
    <source>
        <strain evidence="3">Eric_III</strain>
    </source>
</reference>
<dbReference type="EMBL" id="CP019655">
    <property type="protein sequence ID" value="AVF28652.1"/>
    <property type="molecule type" value="Genomic_DNA"/>
</dbReference>
<feature type="transmembrane region" description="Helical" evidence="1">
    <location>
        <begin position="546"/>
        <end position="565"/>
    </location>
</feature>
<keyword evidence="1" id="KW-1133">Transmembrane helix</keyword>
<feature type="transmembrane region" description="Helical" evidence="1">
    <location>
        <begin position="465"/>
        <end position="485"/>
    </location>
</feature>
<feature type="transmembrane region" description="Helical" evidence="1">
    <location>
        <begin position="441"/>
        <end position="459"/>
    </location>
</feature>
<feature type="transmembrane region" description="Helical" evidence="1">
    <location>
        <begin position="130"/>
        <end position="152"/>
    </location>
</feature>
<feature type="transmembrane region" description="Helical" evidence="1">
    <location>
        <begin position="356"/>
        <end position="377"/>
    </location>
</feature>
<keyword evidence="1" id="KW-0812">Transmembrane</keyword>
<keyword evidence="1" id="KW-0472">Membrane</keyword>
<name>A0A2L1UJZ3_9BACL</name>
<feature type="transmembrane region" description="Helical" evidence="1">
    <location>
        <begin position="282"/>
        <end position="301"/>
    </location>
</feature>
<accession>A0A2L1UJZ3</accession>
<feature type="transmembrane region" description="Helical" evidence="1">
    <location>
        <begin position="72"/>
        <end position="88"/>
    </location>
</feature>
<evidence type="ECO:0000313" key="2">
    <source>
        <dbReference type="EMBL" id="AVF28652.1"/>
    </source>
</evidence>
<gene>
    <name evidence="2" type="ORF">ERICIII_04643</name>
</gene>
<evidence type="ECO:0000256" key="1">
    <source>
        <dbReference type="SAM" id="Phobius"/>
    </source>
</evidence>
<sequence>MDTCKRYFSWIRWKFAIRMFYIFNNSNFLSSITYKQRFVIFTLFMLFRDILILLITYLGVYLLLNRTDIEPLYLLSFYILIQIIPDFSEAKKTWRWSFFAPDYEWARACTPFNKEELSKLYFIEEMMFKLYGYLTGLVPITLIISLLCGVPFKTSLILGITLLIYKIALIFVIHRIYNIVLTLFFKGKTLLISFLRFIISSLIIVAIGAYVGKYIGEILRNAPFMDNRHVNIEFIKEWGILAIQELKRLFIEPFQYLLGDYTPWTYIAKKLLQGDAFESVKLFLGILAILFIVNYLVKFLLAKPLESFDKVTNTYPLEKYSTKILGRIVNHLNMDPHLLLRIKLLFRHPIFAEKPFVFLGSMKSWLLLGGILGVLSMDEIPDLLLQLLIIEAGVVIVKEHVQQLTQRLRAVLSYDSDGEKTSLYFISPKESGYLFHIKTNLVRILALPGIVIMISIILLTGAFSLGQILLIVSLSVLSIWVYPALELLPGLLSPHFEIKNVQQIGGHSDQHISHGGISVIDYILHDMIRVIPIIAAVGWIPGFLLYPILISASLFLFILVQLIIVKTTRSLSKRIPGILSHHTKIN</sequence>
<protein>
    <submittedName>
        <fullName evidence="2">Uncharacterized protein</fullName>
    </submittedName>
</protein>
<feature type="transmembrane region" description="Helical" evidence="1">
    <location>
        <begin position="38"/>
        <end position="60"/>
    </location>
</feature>
<proteinExistence type="predicted"/>
<evidence type="ECO:0000313" key="3">
    <source>
        <dbReference type="Proteomes" id="UP000239833"/>
    </source>
</evidence>
<organism evidence="2 3">
    <name type="scientific">Paenibacillus larvae subsp. larvae</name>
    <dbReference type="NCBI Taxonomy" id="147375"/>
    <lineage>
        <taxon>Bacteria</taxon>
        <taxon>Bacillati</taxon>
        <taxon>Bacillota</taxon>
        <taxon>Bacilli</taxon>
        <taxon>Bacillales</taxon>
        <taxon>Paenibacillaceae</taxon>
        <taxon>Paenibacillus</taxon>
    </lineage>
</organism>
<feature type="transmembrane region" description="Helical" evidence="1">
    <location>
        <begin position="189"/>
        <end position="211"/>
    </location>
</feature>
<dbReference type="AlphaFoldDB" id="A0A2L1UJZ3"/>
<dbReference type="Proteomes" id="UP000239833">
    <property type="component" value="Chromosome"/>
</dbReference>